<protein>
    <submittedName>
        <fullName evidence="7">Uncharacterized protein</fullName>
    </submittedName>
</protein>
<evidence type="ECO:0000259" key="5">
    <source>
        <dbReference type="Pfam" id="PF11261"/>
    </source>
</evidence>
<feature type="compositionally biased region" description="Low complexity" evidence="4">
    <location>
        <begin position="232"/>
        <end position="241"/>
    </location>
</feature>
<feature type="region of interest" description="Disordered" evidence="4">
    <location>
        <begin position="1"/>
        <end position="33"/>
    </location>
</feature>
<feature type="domain" description="Interferon regulatory factor 2-binding protein 1/2-like C3HC4 zinc finger" evidence="6">
    <location>
        <begin position="263"/>
        <end position="334"/>
    </location>
</feature>
<comment type="similarity">
    <text evidence="2">Belongs to the IRF2BP family.</text>
</comment>
<feature type="region of interest" description="Disordered" evidence="4">
    <location>
        <begin position="352"/>
        <end position="395"/>
    </location>
</feature>
<evidence type="ECO:0000256" key="4">
    <source>
        <dbReference type="SAM" id="MobiDB-lite"/>
    </source>
</evidence>
<comment type="subcellular location">
    <subcellularLocation>
        <location evidence="1">Nucleus</location>
    </subcellularLocation>
</comment>
<gene>
    <name evidence="7" type="ORF">CAUJ_LOCUS10932</name>
</gene>
<feature type="region of interest" description="Disordered" evidence="4">
    <location>
        <begin position="198"/>
        <end position="256"/>
    </location>
</feature>
<proteinExistence type="inferred from homology"/>
<dbReference type="EMBL" id="CAJGYM010000050">
    <property type="protein sequence ID" value="CAD6195013.1"/>
    <property type="molecule type" value="Genomic_DNA"/>
</dbReference>
<feature type="region of interest" description="Disordered" evidence="4">
    <location>
        <begin position="92"/>
        <end position="121"/>
    </location>
</feature>
<evidence type="ECO:0000313" key="8">
    <source>
        <dbReference type="Proteomes" id="UP000835052"/>
    </source>
</evidence>
<feature type="compositionally biased region" description="Polar residues" evidence="4">
    <location>
        <begin position="105"/>
        <end position="114"/>
    </location>
</feature>
<dbReference type="AlphaFoldDB" id="A0A8S1HEW4"/>
<dbReference type="InterPro" id="IPR057414">
    <property type="entry name" value="Zf-C3HC4_IRF-2BP1_2"/>
</dbReference>
<dbReference type="FunFam" id="1.10.10.1580:FF:000001">
    <property type="entry name" value="interferon regulatory factor 2-binding protein 2"/>
    <property type="match status" value="1"/>
</dbReference>
<dbReference type="GO" id="GO:0006357">
    <property type="term" value="P:regulation of transcription by RNA polymerase II"/>
    <property type="evidence" value="ECO:0007669"/>
    <property type="project" value="TreeGrafter"/>
</dbReference>
<dbReference type="GO" id="GO:0003714">
    <property type="term" value="F:transcription corepressor activity"/>
    <property type="evidence" value="ECO:0007669"/>
    <property type="project" value="TreeGrafter"/>
</dbReference>
<dbReference type="CDD" id="cd16511">
    <property type="entry name" value="vRING-HC_IRF2BP1-like"/>
    <property type="match status" value="1"/>
</dbReference>
<evidence type="ECO:0000259" key="6">
    <source>
        <dbReference type="Pfam" id="PF25454"/>
    </source>
</evidence>
<dbReference type="GO" id="GO:0005634">
    <property type="term" value="C:nucleus"/>
    <property type="evidence" value="ECO:0007669"/>
    <property type="project" value="UniProtKB-SubCell"/>
</dbReference>
<feature type="compositionally biased region" description="Basic and acidic residues" evidence="4">
    <location>
        <begin position="211"/>
        <end position="227"/>
    </location>
</feature>
<feature type="domain" description="Interferon regulatory factor 2-binding protein 1/2-like zinc finger" evidence="5">
    <location>
        <begin position="36"/>
        <end position="87"/>
    </location>
</feature>
<dbReference type="Pfam" id="PF11261">
    <property type="entry name" value="IRF-2BP1_2"/>
    <property type="match status" value="1"/>
</dbReference>
<evidence type="ECO:0000256" key="3">
    <source>
        <dbReference type="ARBA" id="ARBA00023242"/>
    </source>
</evidence>
<accession>A0A8S1HEW4</accession>
<feature type="compositionally biased region" description="Gly residues" evidence="4">
    <location>
        <begin position="8"/>
        <end position="17"/>
    </location>
</feature>
<keyword evidence="3" id="KW-0539">Nucleus</keyword>
<comment type="caution">
    <text evidence="7">The sequence shown here is derived from an EMBL/GenBank/DDBJ whole genome shotgun (WGS) entry which is preliminary data.</text>
</comment>
<dbReference type="PANTHER" id="PTHR10816">
    <property type="entry name" value="MYELIN TRANSCRIPTION FACTOR 1-RELATED"/>
    <property type="match status" value="1"/>
</dbReference>
<dbReference type="PANTHER" id="PTHR10816:SF19">
    <property type="entry name" value="PROTEIN INTERACTING WITH TTK69 AND SIN3A, ISOFORM D"/>
    <property type="match status" value="1"/>
</dbReference>
<dbReference type="InterPro" id="IPR044882">
    <property type="entry name" value="I2BP1/2_C3HC4-RING_sf"/>
</dbReference>
<keyword evidence="8" id="KW-1185">Reference proteome</keyword>
<sequence>MLASMNGAAGGSVGGGNSTHHHQNGKASGGGGGGNQRQHCFLCEFPRWPWAMCNDYIEPVCRGCVNYEGADRIENVLENARQLKRVHGFPVADPAHAKPQVNKPEPQQTPTTTMAAGRLSPPRSLAPIQPPQITLNQFNELQLTQQRLLALATGNARSVEEMAMLQQLRQTQLNPQLIPALHFGLLPALQAPIATSTASPVASAAVNHRKRELDDDVKPEHFAKVQRGDAQTTSVSPTSTHSPDHPAVDRRRQHHHSNNERILRCTICNERLEDTHFVQCPSVGSHKFCFPCSRNFIKEQNKSADLYCPSGEKCPLVGAAMPWAFMQAEIAQILGDEYEDFKKVRENSGLVQSSANNNNSVSANQNQAAQQSSPASTTTSNTSSSSVATTPNVVN</sequence>
<dbReference type="SUPFAM" id="SSF57850">
    <property type="entry name" value="RING/U-box"/>
    <property type="match status" value="1"/>
</dbReference>
<dbReference type="Proteomes" id="UP000835052">
    <property type="component" value="Unassembled WGS sequence"/>
</dbReference>
<dbReference type="InterPro" id="IPR022750">
    <property type="entry name" value="IRF-2BP1_2-like_Znf"/>
</dbReference>
<reference evidence="7" key="1">
    <citation type="submission" date="2020-10" db="EMBL/GenBank/DDBJ databases">
        <authorList>
            <person name="Kikuchi T."/>
        </authorList>
    </citation>
    <scope>NUCLEOTIDE SEQUENCE</scope>
    <source>
        <strain evidence="7">NKZ352</strain>
    </source>
</reference>
<name>A0A8S1HEW4_9PELO</name>
<dbReference type="Pfam" id="PF25454">
    <property type="entry name" value="zf-C3HC4_IRF-2BP1_2"/>
    <property type="match status" value="1"/>
</dbReference>
<evidence type="ECO:0000256" key="1">
    <source>
        <dbReference type="ARBA" id="ARBA00004123"/>
    </source>
</evidence>
<dbReference type="Gene3D" id="1.10.10.1580">
    <property type="entry name" value="Interferon regulatory factor 2-binding protein"/>
    <property type="match status" value="1"/>
</dbReference>
<evidence type="ECO:0000256" key="2">
    <source>
        <dbReference type="ARBA" id="ARBA00010802"/>
    </source>
</evidence>
<organism evidence="7 8">
    <name type="scientific">Caenorhabditis auriculariae</name>
    <dbReference type="NCBI Taxonomy" id="2777116"/>
    <lineage>
        <taxon>Eukaryota</taxon>
        <taxon>Metazoa</taxon>
        <taxon>Ecdysozoa</taxon>
        <taxon>Nematoda</taxon>
        <taxon>Chromadorea</taxon>
        <taxon>Rhabditida</taxon>
        <taxon>Rhabditina</taxon>
        <taxon>Rhabditomorpha</taxon>
        <taxon>Rhabditoidea</taxon>
        <taxon>Rhabditidae</taxon>
        <taxon>Peloderinae</taxon>
        <taxon>Caenorhabditis</taxon>
    </lineage>
</organism>
<dbReference type="OrthoDB" id="10065080at2759"/>
<evidence type="ECO:0000313" key="7">
    <source>
        <dbReference type="EMBL" id="CAD6195013.1"/>
    </source>
</evidence>